<evidence type="ECO:0000313" key="2">
    <source>
        <dbReference type="EMBL" id="MCJ2542542.1"/>
    </source>
</evidence>
<organism evidence="2 3">
    <name type="scientific">Thermostichus vulcanus str. 'Rupite'</name>
    <dbReference type="NCBI Taxonomy" id="2813851"/>
    <lineage>
        <taxon>Bacteria</taxon>
        <taxon>Bacillati</taxon>
        <taxon>Cyanobacteriota</taxon>
        <taxon>Cyanophyceae</taxon>
        <taxon>Thermostichales</taxon>
        <taxon>Thermostichaceae</taxon>
        <taxon>Thermostichus</taxon>
    </lineage>
</organism>
<reference evidence="2" key="1">
    <citation type="submission" date="2021-02" db="EMBL/GenBank/DDBJ databases">
        <title>The CRISPR/cas machinery reduction and long-range gene transfer in the hot spring cyanobacterium Synechococcus.</title>
        <authorList>
            <person name="Dvorak P."/>
            <person name="Jahodarova E."/>
            <person name="Hasler P."/>
            <person name="Poulickova A."/>
        </authorList>
    </citation>
    <scope>NUCLEOTIDE SEQUENCE</scope>
    <source>
        <strain evidence="2">Rupite</strain>
    </source>
</reference>
<dbReference type="InterPro" id="IPR009631">
    <property type="entry name" value="CGLD27-like"/>
</dbReference>
<keyword evidence="1" id="KW-1133">Transmembrane helix</keyword>
<feature type="transmembrane region" description="Helical" evidence="1">
    <location>
        <begin position="143"/>
        <end position="160"/>
    </location>
</feature>
<keyword evidence="3" id="KW-1185">Reference proteome</keyword>
<dbReference type="RefSeq" id="WP_244349817.1">
    <property type="nucleotide sequence ID" value="NZ_JAFIRA010000012.1"/>
</dbReference>
<keyword evidence="1" id="KW-0812">Transmembrane</keyword>
<comment type="caution">
    <text evidence="2">The sequence shown here is derived from an EMBL/GenBank/DDBJ whole genome shotgun (WGS) entry which is preliminary data.</text>
</comment>
<proteinExistence type="predicted"/>
<feature type="transmembrane region" description="Helical" evidence="1">
    <location>
        <begin position="72"/>
        <end position="93"/>
    </location>
</feature>
<evidence type="ECO:0000256" key="1">
    <source>
        <dbReference type="SAM" id="Phobius"/>
    </source>
</evidence>
<sequence>MVEPSHPIPVEQQPLQQYEELREAFPFCWPVLEWIPYLKRILGVWGGVLILISPIVWSSFAGDWGHFASGSLLGANALLSLVLMHLYLGWAYIRRRLVQVRIPYEESGWYDGAMYVKSEEEVAQHRLVVSYQIDPVLRRVRRSFWGVLGLSGLVALCWPLW</sequence>
<dbReference type="PANTHER" id="PTHR34214">
    <property type="match status" value="1"/>
</dbReference>
<feature type="transmembrane region" description="Helical" evidence="1">
    <location>
        <begin position="41"/>
        <end position="60"/>
    </location>
</feature>
<gene>
    <name evidence="2" type="ORF">JX360_06420</name>
</gene>
<dbReference type="PANTHER" id="PTHR34214:SF3">
    <property type="entry name" value="PROTEIN CONSERVED IN THE GREEN LINEAGE AND DIATOMS 27, CHLOROPLASTIC"/>
    <property type="match status" value="1"/>
</dbReference>
<dbReference type="Proteomes" id="UP000830835">
    <property type="component" value="Unassembled WGS sequence"/>
</dbReference>
<dbReference type="Pfam" id="PF06799">
    <property type="entry name" value="CGLD27-like"/>
    <property type="match status" value="1"/>
</dbReference>
<dbReference type="EMBL" id="JAFIRA010000012">
    <property type="protein sequence ID" value="MCJ2542542.1"/>
    <property type="molecule type" value="Genomic_DNA"/>
</dbReference>
<accession>A0ABT0C9S2</accession>
<keyword evidence="1" id="KW-0472">Membrane</keyword>
<evidence type="ECO:0000313" key="3">
    <source>
        <dbReference type="Proteomes" id="UP000830835"/>
    </source>
</evidence>
<protein>
    <submittedName>
        <fullName evidence="2">CGLD27 family protein</fullName>
    </submittedName>
</protein>
<name>A0ABT0C9S2_THEVL</name>